<name>A0A5N5I7B0_9ROSA</name>
<dbReference type="Proteomes" id="UP000327157">
    <property type="component" value="Chromosome 5"/>
</dbReference>
<keyword evidence="2" id="KW-1185">Reference proteome</keyword>
<protein>
    <submittedName>
        <fullName evidence="1">Uncharacterized protein</fullName>
    </submittedName>
</protein>
<dbReference type="EMBL" id="SMOL01000004">
    <property type="protein sequence ID" value="KAB2636056.1"/>
    <property type="molecule type" value="Genomic_DNA"/>
</dbReference>
<dbReference type="AlphaFoldDB" id="A0A5N5I7B0"/>
<gene>
    <name evidence="1" type="ORF">D8674_026590</name>
</gene>
<evidence type="ECO:0000313" key="1">
    <source>
        <dbReference type="EMBL" id="KAB2636056.1"/>
    </source>
</evidence>
<reference evidence="1 2" key="1">
    <citation type="submission" date="2019-09" db="EMBL/GenBank/DDBJ databases">
        <authorList>
            <person name="Ou C."/>
        </authorList>
    </citation>
    <scope>NUCLEOTIDE SEQUENCE [LARGE SCALE GENOMIC DNA]</scope>
    <source>
        <strain evidence="1">S2</strain>
        <tissue evidence="1">Leaf</tissue>
    </source>
</reference>
<accession>A0A5N5I7B0</accession>
<sequence length="160" mass="17761">MVMASNLDEYAVVRRAKYKELWIEDNGIWNHQGNGGKHDGSGICYNVGWSAWWSVESSNASINFNARDNGISRALSKGEVAGGKGKSCNVEDMFVDDVGMHATFYIPRLHSTGLDFSDDVQSVEHGQWHGGVYVSKRNSKHVNENDKGNEDDVVLEFFCG</sequence>
<reference evidence="1 2" key="3">
    <citation type="submission" date="2019-11" db="EMBL/GenBank/DDBJ databases">
        <title>A de novo genome assembly of a pear dwarfing rootstock.</title>
        <authorList>
            <person name="Wang F."/>
            <person name="Wang J."/>
            <person name="Li S."/>
            <person name="Zhang Y."/>
            <person name="Fang M."/>
            <person name="Ma L."/>
            <person name="Zhao Y."/>
            <person name="Jiang S."/>
        </authorList>
    </citation>
    <scope>NUCLEOTIDE SEQUENCE [LARGE SCALE GENOMIC DNA]</scope>
    <source>
        <strain evidence="1">S2</strain>
        <tissue evidence="1">Leaf</tissue>
    </source>
</reference>
<organism evidence="1 2">
    <name type="scientific">Pyrus ussuriensis x Pyrus communis</name>
    <dbReference type="NCBI Taxonomy" id="2448454"/>
    <lineage>
        <taxon>Eukaryota</taxon>
        <taxon>Viridiplantae</taxon>
        <taxon>Streptophyta</taxon>
        <taxon>Embryophyta</taxon>
        <taxon>Tracheophyta</taxon>
        <taxon>Spermatophyta</taxon>
        <taxon>Magnoliopsida</taxon>
        <taxon>eudicotyledons</taxon>
        <taxon>Gunneridae</taxon>
        <taxon>Pentapetalae</taxon>
        <taxon>rosids</taxon>
        <taxon>fabids</taxon>
        <taxon>Rosales</taxon>
        <taxon>Rosaceae</taxon>
        <taxon>Amygdaloideae</taxon>
        <taxon>Maleae</taxon>
        <taxon>Pyrus</taxon>
    </lineage>
</organism>
<reference evidence="2" key="2">
    <citation type="submission" date="2019-10" db="EMBL/GenBank/DDBJ databases">
        <title>A de novo genome assembly of a pear dwarfing rootstock.</title>
        <authorList>
            <person name="Wang F."/>
            <person name="Wang J."/>
            <person name="Li S."/>
            <person name="Zhang Y."/>
            <person name="Fang M."/>
            <person name="Ma L."/>
            <person name="Zhao Y."/>
            <person name="Jiang S."/>
        </authorList>
    </citation>
    <scope>NUCLEOTIDE SEQUENCE [LARGE SCALE GENOMIC DNA]</scope>
</reference>
<comment type="caution">
    <text evidence="1">The sequence shown here is derived from an EMBL/GenBank/DDBJ whole genome shotgun (WGS) entry which is preliminary data.</text>
</comment>
<proteinExistence type="predicted"/>
<evidence type="ECO:0000313" key="2">
    <source>
        <dbReference type="Proteomes" id="UP000327157"/>
    </source>
</evidence>